<dbReference type="PANTHER" id="PTHR47506">
    <property type="entry name" value="TRANSCRIPTIONAL REGULATORY PROTEIN"/>
    <property type="match status" value="1"/>
</dbReference>
<keyword evidence="1" id="KW-0805">Transcription regulation</keyword>
<dbReference type="InterPro" id="IPR023772">
    <property type="entry name" value="DNA-bd_HTH_TetR-type_CS"/>
</dbReference>
<evidence type="ECO:0000256" key="1">
    <source>
        <dbReference type="ARBA" id="ARBA00023015"/>
    </source>
</evidence>
<evidence type="ECO:0000256" key="2">
    <source>
        <dbReference type="ARBA" id="ARBA00023125"/>
    </source>
</evidence>
<evidence type="ECO:0000256" key="4">
    <source>
        <dbReference type="PROSITE-ProRule" id="PRU00335"/>
    </source>
</evidence>
<feature type="domain" description="HTH tetR-type" evidence="5">
    <location>
        <begin position="8"/>
        <end position="68"/>
    </location>
</feature>
<evidence type="ECO:0000313" key="7">
    <source>
        <dbReference type="Proteomes" id="UP000240996"/>
    </source>
</evidence>
<dbReference type="RefSeq" id="WP_107930280.1">
    <property type="nucleotide sequence ID" value="NZ_PZZN01000001.1"/>
</dbReference>
<dbReference type="PANTHER" id="PTHR47506:SF1">
    <property type="entry name" value="HTH-TYPE TRANSCRIPTIONAL REGULATOR YJDC"/>
    <property type="match status" value="1"/>
</dbReference>
<dbReference type="InterPro" id="IPR036271">
    <property type="entry name" value="Tet_transcr_reg_TetR-rel_C_sf"/>
</dbReference>
<dbReference type="Pfam" id="PF00440">
    <property type="entry name" value="TetR_N"/>
    <property type="match status" value="1"/>
</dbReference>
<dbReference type="InterPro" id="IPR011075">
    <property type="entry name" value="TetR_C"/>
</dbReference>
<dbReference type="SUPFAM" id="SSF46689">
    <property type="entry name" value="Homeodomain-like"/>
    <property type="match status" value="1"/>
</dbReference>
<name>A0A2T4YTZ2_9SPHN</name>
<dbReference type="Proteomes" id="UP000240996">
    <property type="component" value="Unassembled WGS sequence"/>
</dbReference>
<accession>A0A2T4YTZ2</accession>
<keyword evidence="3" id="KW-0804">Transcription</keyword>
<dbReference type="InterPro" id="IPR009057">
    <property type="entry name" value="Homeodomain-like_sf"/>
</dbReference>
<dbReference type="InterPro" id="IPR001647">
    <property type="entry name" value="HTH_TetR"/>
</dbReference>
<protein>
    <submittedName>
        <fullName evidence="6">TetR family transcriptional regulator</fullName>
    </submittedName>
</protein>
<dbReference type="AlphaFoldDB" id="A0A2T4YTZ2"/>
<dbReference type="PROSITE" id="PS01081">
    <property type="entry name" value="HTH_TETR_1"/>
    <property type="match status" value="1"/>
</dbReference>
<organism evidence="6 7">
    <name type="scientific">Sphingomonas aerolata</name>
    <dbReference type="NCBI Taxonomy" id="185951"/>
    <lineage>
        <taxon>Bacteria</taxon>
        <taxon>Pseudomonadati</taxon>
        <taxon>Pseudomonadota</taxon>
        <taxon>Alphaproteobacteria</taxon>
        <taxon>Sphingomonadales</taxon>
        <taxon>Sphingomonadaceae</taxon>
        <taxon>Sphingomonas</taxon>
    </lineage>
</organism>
<evidence type="ECO:0000259" key="5">
    <source>
        <dbReference type="PROSITE" id="PS50977"/>
    </source>
</evidence>
<comment type="caution">
    <text evidence="6">The sequence shown here is derived from an EMBL/GenBank/DDBJ whole genome shotgun (WGS) entry which is preliminary data.</text>
</comment>
<sequence>MTSRGSSNSGRDKLLDAAVMLIRRNGFAATSVDQLCAAAGVTKGAFFHHFVSKEALGVAAAGHWLAITTPLFADADYHRAPAALARVLGYLDLREALIDGGTDAFTCLAGTLAQEVHQSHPAIARAAEAAIVGHARTLEGDVAEALADHGVADVDAASLALHFQVVLQGGFVVAKATGDPQAARESVRHLKRYVTLLCRGEKR</sequence>
<dbReference type="EMBL" id="PZZN01000001">
    <property type="protein sequence ID" value="PTM47279.1"/>
    <property type="molecule type" value="Genomic_DNA"/>
</dbReference>
<keyword evidence="7" id="KW-1185">Reference proteome</keyword>
<gene>
    <name evidence="6" type="ORF">C8J24_0671</name>
</gene>
<dbReference type="Pfam" id="PF16925">
    <property type="entry name" value="TetR_C_13"/>
    <property type="match status" value="1"/>
</dbReference>
<proteinExistence type="predicted"/>
<dbReference type="PROSITE" id="PS50977">
    <property type="entry name" value="HTH_TETR_2"/>
    <property type="match status" value="1"/>
</dbReference>
<dbReference type="GO" id="GO:0003677">
    <property type="term" value="F:DNA binding"/>
    <property type="evidence" value="ECO:0007669"/>
    <property type="project" value="UniProtKB-UniRule"/>
</dbReference>
<keyword evidence="2 4" id="KW-0238">DNA-binding</keyword>
<evidence type="ECO:0000313" key="6">
    <source>
        <dbReference type="EMBL" id="PTM47279.1"/>
    </source>
</evidence>
<feature type="DNA-binding region" description="H-T-H motif" evidence="4">
    <location>
        <begin position="31"/>
        <end position="50"/>
    </location>
</feature>
<dbReference type="SUPFAM" id="SSF48498">
    <property type="entry name" value="Tetracyclin repressor-like, C-terminal domain"/>
    <property type="match status" value="1"/>
</dbReference>
<dbReference type="PRINTS" id="PR00455">
    <property type="entry name" value="HTHTETR"/>
</dbReference>
<evidence type="ECO:0000256" key="3">
    <source>
        <dbReference type="ARBA" id="ARBA00023163"/>
    </source>
</evidence>
<reference evidence="6 7" key="1">
    <citation type="submission" date="2018-04" db="EMBL/GenBank/DDBJ databases">
        <title>Genomic Encyclopedia of Type Strains, Phase III (KMG-III): the genomes of soil and plant-associated and newly described type strains.</title>
        <authorList>
            <person name="Whitman W."/>
        </authorList>
    </citation>
    <scope>NUCLEOTIDE SEQUENCE [LARGE SCALE GENOMIC DNA]</scope>
    <source>
        <strain evidence="6 7">NW12</strain>
    </source>
</reference>
<dbReference type="Gene3D" id="1.10.357.10">
    <property type="entry name" value="Tetracycline Repressor, domain 2"/>
    <property type="match status" value="1"/>
</dbReference>